<evidence type="ECO:0000313" key="3">
    <source>
        <dbReference type="Proteomes" id="UP000254777"/>
    </source>
</evidence>
<keyword evidence="2" id="KW-0436">Ligase</keyword>
<dbReference type="PANTHER" id="PTHR30411">
    <property type="entry name" value="CYTOPLASMIC PROTEIN"/>
    <property type="match status" value="1"/>
</dbReference>
<sequence>MSVESVREVFKKDGLEDLVLHSDVISDTVENAASLLGCEPKQIAKTMSFVIGDETVLIVTSGDAKIDNPKYKAKFNSKAKMASFEEVERLTGHLPGGICPFGLKDNVKVYLDESLKRFDIVYTGGGDAHNTVKVNIDQLEKYSNYVKWVDVCKNWKE</sequence>
<accession>A0A379DAZ1</accession>
<dbReference type="EMBL" id="UGTH01000001">
    <property type="protein sequence ID" value="SUB75029.1"/>
    <property type="molecule type" value="Genomic_DNA"/>
</dbReference>
<dbReference type="CDD" id="cd04333">
    <property type="entry name" value="ProX_deacylase"/>
    <property type="match status" value="1"/>
</dbReference>
<protein>
    <submittedName>
        <fullName evidence="2">Proline--tRNA ligase</fullName>
        <ecNumber evidence="2">6.1.1.15</ecNumber>
    </submittedName>
</protein>
<dbReference type="SUPFAM" id="SSF55826">
    <property type="entry name" value="YbaK/ProRS associated domain"/>
    <property type="match status" value="1"/>
</dbReference>
<name>A0A379DAZ1_9FIRM</name>
<feature type="domain" description="YbaK/aminoacyl-tRNA synthetase-associated" evidence="1">
    <location>
        <begin position="27"/>
        <end position="141"/>
    </location>
</feature>
<gene>
    <name evidence="2" type="primary">proS_2</name>
    <name evidence="2" type="ORF">NCTC11088_00791</name>
</gene>
<dbReference type="InterPro" id="IPR036754">
    <property type="entry name" value="YbaK/aa-tRNA-synt-asso_dom_sf"/>
</dbReference>
<evidence type="ECO:0000313" key="2">
    <source>
        <dbReference type="EMBL" id="SUB75029.1"/>
    </source>
</evidence>
<dbReference type="EC" id="6.1.1.15" evidence="2"/>
<dbReference type="GO" id="GO:0004827">
    <property type="term" value="F:proline-tRNA ligase activity"/>
    <property type="evidence" value="ECO:0007669"/>
    <property type="project" value="UniProtKB-EC"/>
</dbReference>
<dbReference type="Pfam" id="PF04073">
    <property type="entry name" value="tRNA_edit"/>
    <property type="match status" value="1"/>
</dbReference>
<organism evidence="2 3">
    <name type="scientific">Peptoniphilus indolicus</name>
    <dbReference type="NCBI Taxonomy" id="33030"/>
    <lineage>
        <taxon>Bacteria</taxon>
        <taxon>Bacillati</taxon>
        <taxon>Bacillota</taxon>
        <taxon>Tissierellia</taxon>
        <taxon>Tissierellales</taxon>
        <taxon>Peptoniphilaceae</taxon>
        <taxon>Peptoniphilus</taxon>
    </lineage>
</organism>
<dbReference type="PANTHER" id="PTHR30411:SF1">
    <property type="entry name" value="CYTOPLASMIC PROTEIN"/>
    <property type="match status" value="1"/>
</dbReference>
<proteinExistence type="predicted"/>
<dbReference type="GO" id="GO:0002161">
    <property type="term" value="F:aminoacyl-tRNA deacylase activity"/>
    <property type="evidence" value="ECO:0007669"/>
    <property type="project" value="InterPro"/>
</dbReference>
<dbReference type="Proteomes" id="UP000254777">
    <property type="component" value="Unassembled WGS sequence"/>
</dbReference>
<reference evidence="2 3" key="1">
    <citation type="submission" date="2018-06" db="EMBL/GenBank/DDBJ databases">
        <authorList>
            <consortium name="Pathogen Informatics"/>
            <person name="Doyle S."/>
        </authorList>
    </citation>
    <scope>NUCLEOTIDE SEQUENCE [LARGE SCALE GENOMIC DNA]</scope>
    <source>
        <strain evidence="2 3">NCTC11088</strain>
    </source>
</reference>
<dbReference type="InterPro" id="IPR007214">
    <property type="entry name" value="YbaK/aa-tRNA-synth-assoc-dom"/>
</dbReference>
<evidence type="ECO:0000259" key="1">
    <source>
        <dbReference type="Pfam" id="PF04073"/>
    </source>
</evidence>
<dbReference type="RefSeq" id="WP_004823351.1">
    <property type="nucleotide sequence ID" value="NZ_UGTH01000001.1"/>
</dbReference>
<dbReference type="AlphaFoldDB" id="A0A379DAZ1"/>
<dbReference type="Gene3D" id="3.90.960.10">
    <property type="entry name" value="YbaK/aminoacyl-tRNA synthetase-associated domain"/>
    <property type="match status" value="1"/>
</dbReference>